<gene>
    <name evidence="1" type="ORF">KX928_15560</name>
</gene>
<reference evidence="1" key="1">
    <citation type="submission" date="2021-07" db="EMBL/GenBank/DDBJ databases">
        <title>Roseobacter insulae sp. nov., isolated from a tidal flat.</title>
        <authorList>
            <person name="Park S."/>
            <person name="Yoon J.-H."/>
        </authorList>
    </citation>
    <scope>NUCLEOTIDE SEQUENCE</scope>
    <source>
        <strain evidence="1">YSTF-M11</strain>
    </source>
</reference>
<dbReference type="GO" id="GO:0016787">
    <property type="term" value="F:hydrolase activity"/>
    <property type="evidence" value="ECO:0007669"/>
    <property type="project" value="UniProtKB-KW"/>
</dbReference>
<sequence length="236" mass="25890">MCILPDDPGAGAQPYRLTFRPASARGGLDCWLACPSPITPNVPPLVAVRGVRRDAKLQAALFADKATASGRPVIAPVFDRANWLGYQRVVLCGRADLALLDLILGLRSAGIVQSEKLDLFGFSGGAQFAHRFAMLHPERVSRLNIASPGWYTFPDNATYPYGLWPQREHCDEWSHGMISNLDRFLILPMTVSVGQNDCDRDRNTRTGPAIDAQQGVNRLDRVTRSTGPAHVVEGER</sequence>
<accession>A0A9X1FYE8</accession>
<dbReference type="AlphaFoldDB" id="A0A9X1FYE8"/>
<keyword evidence="1" id="KW-0378">Hydrolase</keyword>
<evidence type="ECO:0000313" key="1">
    <source>
        <dbReference type="EMBL" id="MBW4709208.1"/>
    </source>
</evidence>
<dbReference type="RefSeq" id="WP_219504482.1">
    <property type="nucleotide sequence ID" value="NZ_JAHXDN010000004.1"/>
</dbReference>
<dbReference type="Proteomes" id="UP001138661">
    <property type="component" value="Unassembled WGS sequence"/>
</dbReference>
<keyword evidence="2" id="KW-1185">Reference proteome</keyword>
<proteinExistence type="predicted"/>
<dbReference type="EMBL" id="JAHXDN010000004">
    <property type="protein sequence ID" value="MBW4709208.1"/>
    <property type="molecule type" value="Genomic_DNA"/>
</dbReference>
<protein>
    <submittedName>
        <fullName evidence="1">Alpha/beta hydrolase</fullName>
    </submittedName>
</protein>
<evidence type="ECO:0000313" key="2">
    <source>
        <dbReference type="Proteomes" id="UP001138661"/>
    </source>
</evidence>
<name>A0A9X1FYE8_9RHOB</name>
<comment type="caution">
    <text evidence="1">The sequence shown here is derived from an EMBL/GenBank/DDBJ whole genome shotgun (WGS) entry which is preliminary data.</text>
</comment>
<organism evidence="1 2">
    <name type="scientific">Roseobacter insulae</name>
    <dbReference type="NCBI Taxonomy" id="2859783"/>
    <lineage>
        <taxon>Bacteria</taxon>
        <taxon>Pseudomonadati</taxon>
        <taxon>Pseudomonadota</taxon>
        <taxon>Alphaproteobacteria</taxon>
        <taxon>Rhodobacterales</taxon>
        <taxon>Roseobacteraceae</taxon>
        <taxon>Roseobacter</taxon>
    </lineage>
</organism>